<comment type="caution">
    <text evidence="4">The sequence shown here is derived from an EMBL/GenBank/DDBJ whole genome shotgun (WGS) entry which is preliminary data.</text>
</comment>
<reference evidence="4 5" key="1">
    <citation type="submission" date="2023-04" db="EMBL/GenBank/DDBJ databases">
        <title>Luteimonas sp. M1R5S59.</title>
        <authorList>
            <person name="Sun J.-Q."/>
        </authorList>
    </citation>
    <scope>NUCLEOTIDE SEQUENCE [LARGE SCALE GENOMIC DNA]</scope>
    <source>
        <strain evidence="4 5">M1R5S59</strain>
    </source>
</reference>
<feature type="compositionally biased region" description="Polar residues" evidence="2">
    <location>
        <begin position="280"/>
        <end position="297"/>
    </location>
</feature>
<dbReference type="RefSeq" id="WP_280578836.1">
    <property type="nucleotide sequence ID" value="NZ_JARXRO010000018.1"/>
</dbReference>
<evidence type="ECO:0000313" key="5">
    <source>
        <dbReference type="Proteomes" id="UP001156873"/>
    </source>
</evidence>
<comment type="similarity">
    <text evidence="1">Belongs to the FliN/MopA/SpaO family.</text>
</comment>
<dbReference type="Proteomes" id="UP001156873">
    <property type="component" value="Unassembled WGS sequence"/>
</dbReference>
<dbReference type="PRINTS" id="PR00956">
    <property type="entry name" value="FLGMOTORFLIN"/>
</dbReference>
<dbReference type="InterPro" id="IPR001172">
    <property type="entry name" value="FliN_T3SS_HrcQb"/>
</dbReference>
<keyword evidence="5" id="KW-1185">Reference proteome</keyword>
<evidence type="ECO:0000256" key="1">
    <source>
        <dbReference type="ARBA" id="ARBA00009226"/>
    </source>
</evidence>
<dbReference type="Pfam" id="PF01052">
    <property type="entry name" value="FliMN_C"/>
    <property type="match status" value="1"/>
</dbReference>
<evidence type="ECO:0000256" key="2">
    <source>
        <dbReference type="SAM" id="MobiDB-lite"/>
    </source>
</evidence>
<protein>
    <submittedName>
        <fullName evidence="4">Type III secretion system cytoplasmic ring protein SctQ</fullName>
    </submittedName>
</protein>
<evidence type="ECO:0000313" key="4">
    <source>
        <dbReference type="EMBL" id="MDH5834456.1"/>
    </source>
</evidence>
<feature type="region of interest" description="Disordered" evidence="2">
    <location>
        <begin position="1"/>
        <end position="33"/>
    </location>
</feature>
<dbReference type="SUPFAM" id="SSF101801">
    <property type="entry name" value="Surface presentation of antigens (SPOA)"/>
    <property type="match status" value="1"/>
</dbReference>
<dbReference type="PANTHER" id="PTHR30034">
    <property type="entry name" value="FLAGELLAR MOTOR SWITCH PROTEIN FLIM"/>
    <property type="match status" value="1"/>
</dbReference>
<accession>A0ABT6JWY6</accession>
<dbReference type="NCBIfam" id="TIGR02551">
    <property type="entry name" value="SpaO_YscQ"/>
    <property type="match status" value="1"/>
</dbReference>
<gene>
    <name evidence="4" type="primary">sctQ</name>
    <name evidence="4" type="ORF">QFW81_11050</name>
</gene>
<sequence>MADRSGKTTRKTPARSAPQAPGQPDPRQVRAVADRLPTLSPAQAAALRGLFAAPQTWTLPGNGVLQFMPGRPASPAQAFELDAEGTRIGLGLQAPAPDAPVHWNDYSGRSRVLAWSLAHEAPLVRLSDAFGVVLTPQVDAVADAGHTDEALWLDFIVDEDPADDGASRMPALQGALRVPPAWTDRLLERADPPYDDPTPLPARWRELGTTVAVLWRIAPLPWAEWSRLRPGDVLVAGRQSRPPRAQACAAGLAWPITPESGGWRIDGPPAPLPSAVQEASPMSDTPQDDGNASTASGTDADALARRLPVDIAFELGRSELRIGELSALQPGYVFPLAAPVEGMNVTIRANGQPVGQGELVAVGDTLGVRLLSWT</sequence>
<dbReference type="Gene3D" id="2.30.330.10">
    <property type="entry name" value="SpoA-like"/>
    <property type="match status" value="1"/>
</dbReference>
<dbReference type="EMBL" id="JARXRO010000018">
    <property type="protein sequence ID" value="MDH5834456.1"/>
    <property type="molecule type" value="Genomic_DNA"/>
</dbReference>
<name>A0ABT6JWY6_9GAMM</name>
<evidence type="ECO:0000259" key="3">
    <source>
        <dbReference type="Pfam" id="PF01052"/>
    </source>
</evidence>
<dbReference type="InterPro" id="IPR013385">
    <property type="entry name" value="T3SS_SpaO/YscQ/SpaO"/>
</dbReference>
<proteinExistence type="inferred from homology"/>
<dbReference type="PANTHER" id="PTHR30034:SF6">
    <property type="entry name" value="YOP PROTEINS TRANSLOCATION PROTEIN Q"/>
    <property type="match status" value="1"/>
</dbReference>
<dbReference type="InterPro" id="IPR001543">
    <property type="entry name" value="FliN-like_C"/>
</dbReference>
<organism evidence="4 5">
    <name type="scientific">Luteimonas kalidii</name>
    <dbReference type="NCBI Taxonomy" id="3042025"/>
    <lineage>
        <taxon>Bacteria</taxon>
        <taxon>Pseudomonadati</taxon>
        <taxon>Pseudomonadota</taxon>
        <taxon>Gammaproteobacteria</taxon>
        <taxon>Lysobacterales</taxon>
        <taxon>Lysobacteraceae</taxon>
        <taxon>Luteimonas</taxon>
    </lineage>
</organism>
<feature type="region of interest" description="Disordered" evidence="2">
    <location>
        <begin position="261"/>
        <end position="300"/>
    </location>
</feature>
<feature type="domain" description="Flagellar motor switch protein FliN-like C-terminal" evidence="3">
    <location>
        <begin position="306"/>
        <end position="373"/>
    </location>
</feature>
<dbReference type="InterPro" id="IPR036429">
    <property type="entry name" value="SpoA-like_sf"/>
</dbReference>